<reference evidence="2 3" key="1">
    <citation type="submission" date="2023-06" db="EMBL/GenBank/DDBJ databases">
        <title>Actinomycetospora Odt1-22.</title>
        <authorList>
            <person name="Supong K."/>
        </authorList>
    </citation>
    <scope>NUCLEOTIDE SEQUENCE [LARGE SCALE GENOMIC DNA]</scope>
    <source>
        <strain evidence="2 3">Odt1-22</strain>
    </source>
</reference>
<sequence length="305" mass="31930">MTRPPSTGHGWASCSDCTSPVHPDDRFCETCGARRPDPRDRVELVADRLGAVSDRGVRHRHNEDAVGIRSVSDGGRGSARITVVCDGVSRGARPDLASQAAVDAALDVLVTGVEDPDTSSRAAVRAASSAVVRLSTRAPVDLPPACTFVSAVVVGRTATVASVGDSRVYWLPRSEGGARPLTVDDSWRHEAVATGSLGEAAAARDRRRHAITAWLGADAAPLDPRVTTVHLDAPGVLVACTDGLWNRLRGPDDLAELVASAPDDPLAVARRLVGEALDRAELDNITAAVIDVPAPTTDTDLPEES</sequence>
<dbReference type="InterPro" id="IPR001932">
    <property type="entry name" value="PPM-type_phosphatase-like_dom"/>
</dbReference>
<feature type="domain" description="PPM-type phosphatase" evidence="1">
    <location>
        <begin position="48"/>
        <end position="292"/>
    </location>
</feature>
<dbReference type="PANTHER" id="PTHR47992">
    <property type="entry name" value="PROTEIN PHOSPHATASE"/>
    <property type="match status" value="1"/>
</dbReference>
<accession>A0ABT7ME23</accession>
<keyword evidence="3" id="KW-1185">Reference proteome</keyword>
<evidence type="ECO:0000259" key="1">
    <source>
        <dbReference type="PROSITE" id="PS51746"/>
    </source>
</evidence>
<evidence type="ECO:0000313" key="2">
    <source>
        <dbReference type="EMBL" id="MDL5158919.1"/>
    </source>
</evidence>
<organism evidence="2 3">
    <name type="scientific">Actinomycetospora termitidis</name>
    <dbReference type="NCBI Taxonomy" id="3053470"/>
    <lineage>
        <taxon>Bacteria</taxon>
        <taxon>Bacillati</taxon>
        <taxon>Actinomycetota</taxon>
        <taxon>Actinomycetes</taxon>
        <taxon>Pseudonocardiales</taxon>
        <taxon>Pseudonocardiaceae</taxon>
        <taxon>Actinomycetospora</taxon>
    </lineage>
</organism>
<dbReference type="SUPFAM" id="SSF81606">
    <property type="entry name" value="PP2C-like"/>
    <property type="match status" value="1"/>
</dbReference>
<name>A0ABT7ME23_9PSEU</name>
<dbReference type="InterPro" id="IPR015655">
    <property type="entry name" value="PP2C"/>
</dbReference>
<gene>
    <name evidence="2" type="ORF">QRT03_23325</name>
</gene>
<dbReference type="EMBL" id="JASVWF010000006">
    <property type="protein sequence ID" value="MDL5158919.1"/>
    <property type="molecule type" value="Genomic_DNA"/>
</dbReference>
<dbReference type="SMART" id="SM00331">
    <property type="entry name" value="PP2C_SIG"/>
    <property type="match status" value="1"/>
</dbReference>
<proteinExistence type="predicted"/>
<dbReference type="Gene3D" id="3.60.40.10">
    <property type="entry name" value="PPM-type phosphatase domain"/>
    <property type="match status" value="1"/>
</dbReference>
<dbReference type="InterPro" id="IPR036457">
    <property type="entry name" value="PPM-type-like_dom_sf"/>
</dbReference>
<dbReference type="RefSeq" id="WP_286055481.1">
    <property type="nucleotide sequence ID" value="NZ_JASVWF010000006.1"/>
</dbReference>
<comment type="caution">
    <text evidence="2">The sequence shown here is derived from an EMBL/GenBank/DDBJ whole genome shotgun (WGS) entry which is preliminary data.</text>
</comment>
<dbReference type="SMART" id="SM00332">
    <property type="entry name" value="PP2Cc"/>
    <property type="match status" value="1"/>
</dbReference>
<dbReference type="Pfam" id="PF13672">
    <property type="entry name" value="PP2C_2"/>
    <property type="match status" value="1"/>
</dbReference>
<dbReference type="Proteomes" id="UP001231924">
    <property type="component" value="Unassembled WGS sequence"/>
</dbReference>
<dbReference type="PROSITE" id="PS51746">
    <property type="entry name" value="PPM_2"/>
    <property type="match status" value="1"/>
</dbReference>
<evidence type="ECO:0000313" key="3">
    <source>
        <dbReference type="Proteomes" id="UP001231924"/>
    </source>
</evidence>
<protein>
    <submittedName>
        <fullName evidence="2">Protein phosphatase 2C domain-containing protein</fullName>
    </submittedName>
</protein>
<dbReference type="CDD" id="cd00143">
    <property type="entry name" value="PP2Cc"/>
    <property type="match status" value="1"/>
</dbReference>